<dbReference type="GeneID" id="8828816"/>
<evidence type="ECO:0000259" key="3">
    <source>
        <dbReference type="PROSITE" id="PS51668"/>
    </source>
</evidence>
<dbReference type="Proteomes" id="UP000011543">
    <property type="component" value="Unassembled WGS sequence"/>
</dbReference>
<evidence type="ECO:0000313" key="6">
    <source>
        <dbReference type="Proteomes" id="UP000001879"/>
    </source>
</evidence>
<protein>
    <submittedName>
        <fullName evidence="4">UPF0066 family protein</fullName>
    </submittedName>
</protein>
<keyword evidence="4" id="KW-0614">Plasmid</keyword>
<evidence type="ECO:0000256" key="2">
    <source>
        <dbReference type="ARBA" id="ARBA00033753"/>
    </source>
</evidence>
<organism evidence="4 6">
    <name type="scientific">Natrialba magadii (strain ATCC 43099 / DSM 3394 / CCM 3739 / CIP 104546 / IAM 13178 / JCM 8861 / NBRC 102185 / NCIMB 2190 / MS3)</name>
    <name type="common">Natronobacterium magadii</name>
    <dbReference type="NCBI Taxonomy" id="547559"/>
    <lineage>
        <taxon>Archaea</taxon>
        <taxon>Methanobacteriati</taxon>
        <taxon>Methanobacteriota</taxon>
        <taxon>Stenosarchaea group</taxon>
        <taxon>Halobacteria</taxon>
        <taxon>Halobacteriales</taxon>
        <taxon>Natrialbaceae</taxon>
        <taxon>Natrialba</taxon>
    </lineage>
</organism>
<comment type="similarity">
    <text evidence="2">Belongs to the tRNA methyltransferase O family.</text>
</comment>
<dbReference type="PROSITE" id="PS51668">
    <property type="entry name" value="TSAA_2"/>
    <property type="match status" value="1"/>
</dbReference>
<dbReference type="PANTHER" id="PTHR12818:SF0">
    <property type="entry name" value="TRNA (ADENINE(37)-N6)-METHYLTRANSFERASE"/>
    <property type="match status" value="1"/>
</dbReference>
<dbReference type="EMBL" id="CP001934">
    <property type="protein sequence ID" value="ADD07607.1"/>
    <property type="molecule type" value="Genomic_DNA"/>
</dbReference>
<dbReference type="EMBL" id="AOHS01000050">
    <property type="protein sequence ID" value="ELY27082.1"/>
    <property type="molecule type" value="Genomic_DNA"/>
</dbReference>
<proteinExistence type="inferred from homology"/>
<dbReference type="SUPFAM" id="SSF118196">
    <property type="entry name" value="YaeB-like"/>
    <property type="match status" value="1"/>
</dbReference>
<dbReference type="HOGENOM" id="CLU_013458_2_0_2"/>
<dbReference type="InterPro" id="IPR036414">
    <property type="entry name" value="YaeB_N_sf"/>
</dbReference>
<name>D3T1Z8_NATMM</name>
<dbReference type="KEGG" id="nmg:Nmag_4082"/>
<dbReference type="InterPro" id="IPR036413">
    <property type="entry name" value="YaeB-like_sf"/>
</dbReference>
<reference evidence="5 7" key="3">
    <citation type="journal article" date="2014" name="PLoS Genet.">
        <title>Phylogenetically driven sequencing of extremely halophilic archaea reveals strategies for static and dynamic osmo-response.</title>
        <authorList>
            <person name="Becker E.A."/>
            <person name="Seitzer P.M."/>
            <person name="Tritt A."/>
            <person name="Larsen D."/>
            <person name="Krusor M."/>
            <person name="Yao A.I."/>
            <person name="Wu D."/>
            <person name="Madern D."/>
            <person name="Eisen J.A."/>
            <person name="Darling A.E."/>
            <person name="Facciotti M.T."/>
        </authorList>
    </citation>
    <scope>NUCLEOTIDE SEQUENCE [LARGE SCALE GENOMIC DNA]</scope>
    <source>
        <strain evidence="7">ATCC 43099 / DSM 3394 / CCM 3739 / CIP 104546 / IAM 13178 / JCM 8861 / NBRC 102185 / NCIMB 2190 / MS3</strain>
        <strain evidence="5">MS-3</strain>
    </source>
</reference>
<dbReference type="Pfam" id="PF01980">
    <property type="entry name" value="TrmO_N"/>
    <property type="match status" value="1"/>
</dbReference>
<dbReference type="OrthoDB" id="40408at2157"/>
<evidence type="ECO:0000313" key="4">
    <source>
        <dbReference type="EMBL" id="ADD07607.1"/>
    </source>
</evidence>
<dbReference type="Proteomes" id="UP000001879">
    <property type="component" value="Plasmid pNMAG02"/>
</dbReference>
<dbReference type="AlphaFoldDB" id="D3T1Z8"/>
<dbReference type="Gene3D" id="2.40.30.70">
    <property type="entry name" value="YaeB-like"/>
    <property type="match status" value="1"/>
</dbReference>
<gene>
    <name evidence="4" type="ordered locus">Nmag_4082</name>
    <name evidence="5" type="ORF">C500_14630</name>
</gene>
<dbReference type="PaxDb" id="547559-Nmag_4082"/>
<evidence type="ECO:0000313" key="7">
    <source>
        <dbReference type="Proteomes" id="UP000011543"/>
    </source>
</evidence>
<dbReference type="PANTHER" id="PTHR12818">
    <property type="entry name" value="TRNA (ADENINE(37)-N6)-METHYLTRANSFERASE"/>
    <property type="match status" value="1"/>
</dbReference>
<evidence type="ECO:0000313" key="5">
    <source>
        <dbReference type="EMBL" id="ELY27082.1"/>
    </source>
</evidence>
<accession>D3T1Z8</accession>
<dbReference type="eggNOG" id="arCOG00761">
    <property type="taxonomic scope" value="Archaea"/>
</dbReference>
<dbReference type="CDD" id="cd09281">
    <property type="entry name" value="UPF0066"/>
    <property type="match status" value="1"/>
</dbReference>
<dbReference type="InterPro" id="IPR040372">
    <property type="entry name" value="YaeB-like"/>
</dbReference>
<evidence type="ECO:0000256" key="1">
    <source>
        <dbReference type="ARBA" id="ARBA00022691"/>
    </source>
</evidence>
<dbReference type="InterPro" id="IPR023370">
    <property type="entry name" value="TrmO-like_N"/>
</dbReference>
<feature type="domain" description="TsaA-like" evidence="3">
    <location>
        <begin position="8"/>
        <end position="140"/>
    </location>
</feature>
<geneLocation type="plasmid" evidence="4 6">
    <name>pNMAG02</name>
</geneLocation>
<keyword evidence="1" id="KW-0949">S-adenosyl-L-methionine</keyword>
<sequence length="166" mass="18189">MSEDPFVYEPIGVIRTPFESPDGMPIQPVGDAAVEGLVELEEAYADGLQDLDGFTHCILLYHFHASDDTAPMKVEPFLDDEPRGLFATRAPQRPNPIGLSVVEIESVTDATVTVNSIDVVDQTPLLDIKPFVPDFDVPSDADTGWLTASKSTIQSKQADERFIRPC</sequence>
<keyword evidence="6" id="KW-1185">Reference proteome</keyword>
<dbReference type="PATRIC" id="fig|547559.17.peg.2890"/>
<dbReference type="RefSeq" id="WP_004216135.1">
    <property type="nucleotide sequence ID" value="NC_013924.1"/>
</dbReference>
<reference evidence="4" key="4">
    <citation type="submission" date="2016-09" db="EMBL/GenBank/DDBJ databases">
        <authorList>
            <person name="Pfeiffer F."/>
        </authorList>
    </citation>
    <scope>NUCLEOTIDE SEQUENCE</scope>
    <source>
        <strain evidence="4">ATCC 43099</strain>
        <plasmid evidence="4">pNMAG02</plasmid>
    </source>
</reference>
<reference evidence="6" key="1">
    <citation type="submission" date="2010-02" db="EMBL/GenBank/DDBJ databases">
        <title>Complete sequence of plasmid 2 of Natrialba magadii ATCC 43099.</title>
        <authorList>
            <consortium name="US DOE Joint Genome Institute"/>
            <person name="Lucas S."/>
            <person name="Copeland A."/>
            <person name="Lapidus A."/>
            <person name="Cheng J.-F."/>
            <person name="Bruce D."/>
            <person name="Goodwin L."/>
            <person name="Pitluck S."/>
            <person name="Davenport K."/>
            <person name="Saunders E."/>
            <person name="Detter J.C."/>
            <person name="Han C."/>
            <person name="Tapia R."/>
            <person name="Land M."/>
            <person name="Hauser L."/>
            <person name="Kyrpides N."/>
            <person name="Mikhailova N."/>
            <person name="De Castro R.E."/>
            <person name="Maupin-Furlow J.A."/>
            <person name="Woyke T."/>
        </authorList>
    </citation>
    <scope>NUCLEOTIDE SEQUENCE [LARGE SCALE GENOMIC DNA]</scope>
    <source>
        <strain evidence="6">ATCC 43099 / DSM 3394 / CCM 3739 / CIP 104546 / IAM 13178 / JCM 8861 / NBRC 102185 / NCIMB 2190 / MS3</strain>
        <plasmid evidence="6">pNMAG02</plasmid>
    </source>
</reference>
<dbReference type="NCBIfam" id="TIGR00104">
    <property type="entry name" value="tRNA_TsaA"/>
    <property type="match status" value="1"/>
</dbReference>
<reference evidence="4 6" key="2">
    <citation type="journal article" date="2012" name="BMC Genomics">
        <title>A comparative genomics perspective on the genetic content of the alkaliphilic haloarchaeon Natrialba magadii ATCC 43099T.</title>
        <authorList>
            <person name="Siddaramappa S."/>
            <person name="Challacombe J.F."/>
            <person name="Decastro R.E."/>
            <person name="Pfeiffer F."/>
            <person name="Sastre D.E."/>
            <person name="Gimenez M.I."/>
            <person name="Paggi R.A."/>
            <person name="Detter J.C."/>
            <person name="Davenport K.W."/>
            <person name="Goodwin L.A."/>
            <person name="Kyrpides N."/>
            <person name="Tapia R."/>
            <person name="Pitluck S."/>
            <person name="Lucas S."/>
            <person name="Woyke T."/>
            <person name="Maupin-Furlow J.A."/>
        </authorList>
    </citation>
    <scope>NUCLEOTIDE SEQUENCE [LARGE SCALE GENOMIC DNA]</scope>
    <source>
        <strain evidence="4">ATCC 43099</strain>
        <strain evidence="6">ATCC 43099 / DSM 3394 / CCM 3739 / CIP 104546 / IAM 13178 / JCM 8861 / NBRC 102185 / NCIMB 2190 / MS3</strain>
    </source>
</reference>